<dbReference type="Proteomes" id="UP000306340">
    <property type="component" value="Unassembled WGS sequence"/>
</dbReference>
<evidence type="ECO:0000313" key="1">
    <source>
        <dbReference type="EMBL" id="TKA98362.1"/>
    </source>
</evidence>
<dbReference type="EMBL" id="SWAU01000004">
    <property type="protein sequence ID" value="TKA98362.1"/>
    <property type="molecule type" value="Genomic_DNA"/>
</dbReference>
<sequence length="283" mass="30914">MTGFTRRSFMSLSGATVAWPWAAHASAPIRLGLTPVFLDNDGEVISTLQRALERGTGRSIELMQRRTYQEVTGLLLEGGVDAAWLCGFPYLQHETVLGLLGAPVWRGAPLYRSYLITAAEDAALSLTDLRGGTHAFSDPDSNSGWLVTASDLVRLGERSETFFERTLFTYGHRNVVRAVAGGLTRSGSVDGYVWEALARVEPRLTARTKVIARSEELGFPPFVTRQNHVATPEARLLKAALLGLAGSPEGRAALHMLQLDRVAECETGLFDGIRTRMRLMDGL</sequence>
<name>A0A4U0YZL0_9RHOB</name>
<dbReference type="AlphaFoldDB" id="A0A4U0YZL0"/>
<proteinExistence type="predicted"/>
<reference evidence="1 2" key="1">
    <citation type="submission" date="2019-04" db="EMBL/GenBank/DDBJ databases">
        <title>Crypto-aerobic microbial life in anoxic (sulfidic) marine sediments.</title>
        <authorList>
            <person name="Bhattacharya S."/>
            <person name="Roy C."/>
            <person name="Mondal N."/>
            <person name="Sarkar J."/>
            <person name="Mandal S."/>
            <person name="Rameez M.J."/>
            <person name="Ghosh W."/>
        </authorList>
    </citation>
    <scope>NUCLEOTIDE SEQUENCE [LARGE SCALE GENOMIC DNA]</scope>
    <source>
        <strain evidence="1 2">SBBC</strain>
    </source>
</reference>
<dbReference type="RefSeq" id="WP_136790938.1">
    <property type="nucleotide sequence ID" value="NZ_SWAU01000004.1"/>
</dbReference>
<gene>
    <name evidence="1" type="ORF">FAZ78_01105</name>
</gene>
<accession>A0A4U0YZL0</accession>
<organism evidence="1 2">
    <name type="scientific">Cereibacter changlensis</name>
    <dbReference type="NCBI Taxonomy" id="402884"/>
    <lineage>
        <taxon>Bacteria</taxon>
        <taxon>Pseudomonadati</taxon>
        <taxon>Pseudomonadota</taxon>
        <taxon>Alphaproteobacteria</taxon>
        <taxon>Rhodobacterales</taxon>
        <taxon>Paracoccaceae</taxon>
        <taxon>Cereibacter</taxon>
    </lineage>
</organism>
<dbReference type="PROSITE" id="PS51318">
    <property type="entry name" value="TAT"/>
    <property type="match status" value="1"/>
</dbReference>
<dbReference type="InterPro" id="IPR006311">
    <property type="entry name" value="TAT_signal"/>
</dbReference>
<dbReference type="PANTHER" id="PTHR35841:SF1">
    <property type="entry name" value="PHOSPHONATES-BINDING PERIPLASMIC PROTEIN"/>
    <property type="match status" value="1"/>
</dbReference>
<dbReference type="SUPFAM" id="SSF53850">
    <property type="entry name" value="Periplasmic binding protein-like II"/>
    <property type="match status" value="1"/>
</dbReference>
<dbReference type="PANTHER" id="PTHR35841">
    <property type="entry name" value="PHOSPHONATES-BINDING PERIPLASMIC PROTEIN"/>
    <property type="match status" value="1"/>
</dbReference>
<dbReference type="Gene3D" id="3.40.190.10">
    <property type="entry name" value="Periplasmic binding protein-like II"/>
    <property type="match status" value="2"/>
</dbReference>
<dbReference type="Pfam" id="PF12974">
    <property type="entry name" value="Phosphonate-bd"/>
    <property type="match status" value="1"/>
</dbReference>
<evidence type="ECO:0000313" key="2">
    <source>
        <dbReference type="Proteomes" id="UP000306340"/>
    </source>
</evidence>
<comment type="caution">
    <text evidence="1">The sequence shown here is derived from an EMBL/GenBank/DDBJ whole genome shotgun (WGS) entry which is preliminary data.</text>
</comment>
<protein>
    <submittedName>
        <fullName evidence="1">Phosphonate ABC transporter substrate-binding protein</fullName>
    </submittedName>
</protein>